<sequence>MVIMETGGSISQLQLPPGFRFHPTDEELVLHYLRRKADSHVFQIPVIAEVNLYKFDPWDLPDKALFGEREWYFFSPRDRKYPNGARPNRAAASGYWKATGTDKPIHMTNGHSKVGVKKALVFYRGKAPKGEKTNWIMHEYRLAEGVSPSAHHHRRGSLRLDDWVLCRIYEKCTHAQRAGKEHDRASVEDVLASLPEIDDPNHMLPRLNSMGMMESAQQQALVDSMLTKGPSDDGCSLSVSIDSLQRGMISSNPDVAAHELQTSTLTNEWKMQVSLDSTPNHLIGYDFQNELGSVSSAMRPTLNIRPSMAGSAMTHFQNPQRSSNNIGARMVARSMPVPPGRAASDEEVQSTLRSSTTRFGNGNEGLESMFPTMGNFDQQAQSTSPYTRNTMAYNLPYGHGSLGTFN</sequence>
<evidence type="ECO:0000256" key="4">
    <source>
        <dbReference type="ARBA" id="ARBA00023163"/>
    </source>
</evidence>
<dbReference type="Gramene" id="Pp3c6_28230V3.1">
    <property type="protein sequence ID" value="Pp3c6_28230V3.1"/>
    <property type="gene ID" value="Pp3c6_28230"/>
</dbReference>
<dbReference type="GeneID" id="112283790"/>
<organism evidence="7">
    <name type="scientific">Physcomitrium patens</name>
    <name type="common">Spreading-leaved earth moss</name>
    <name type="synonym">Physcomitrella patens</name>
    <dbReference type="NCBI Taxonomy" id="3218"/>
    <lineage>
        <taxon>Eukaryota</taxon>
        <taxon>Viridiplantae</taxon>
        <taxon>Streptophyta</taxon>
        <taxon>Embryophyta</taxon>
        <taxon>Bryophyta</taxon>
        <taxon>Bryophytina</taxon>
        <taxon>Bryopsida</taxon>
        <taxon>Funariidae</taxon>
        <taxon>Funariales</taxon>
        <taxon>Funariaceae</taxon>
        <taxon>Physcomitrium</taxon>
    </lineage>
</organism>
<evidence type="ECO:0000256" key="5">
    <source>
        <dbReference type="ARBA" id="ARBA00023242"/>
    </source>
</evidence>
<dbReference type="GO" id="GO:0003677">
    <property type="term" value="F:DNA binding"/>
    <property type="evidence" value="ECO:0007669"/>
    <property type="project" value="UniProtKB-KW"/>
</dbReference>
<dbReference type="OMA" id="WIMDEYK"/>
<keyword evidence="4" id="KW-0804">Transcription</keyword>
<keyword evidence="9" id="KW-1185">Reference proteome</keyword>
<dbReference type="PROSITE" id="PS51005">
    <property type="entry name" value="NAC"/>
    <property type="match status" value="1"/>
</dbReference>
<evidence type="ECO:0000313" key="8">
    <source>
        <dbReference type="EnsemblPlants" id="Pp3c6_28230V3.1"/>
    </source>
</evidence>
<dbReference type="InterPro" id="IPR036093">
    <property type="entry name" value="NAC_dom_sf"/>
</dbReference>
<dbReference type="Gene3D" id="2.170.150.80">
    <property type="entry name" value="NAC domain"/>
    <property type="match status" value="1"/>
</dbReference>
<dbReference type="GO" id="GO:0006355">
    <property type="term" value="P:regulation of DNA-templated transcription"/>
    <property type="evidence" value="ECO:0007669"/>
    <property type="project" value="InterPro"/>
</dbReference>
<keyword evidence="5" id="KW-0539">Nucleus</keyword>
<evidence type="ECO:0000256" key="1">
    <source>
        <dbReference type="ARBA" id="ARBA00004123"/>
    </source>
</evidence>
<dbReference type="GO" id="GO:0048608">
    <property type="term" value="P:reproductive structure development"/>
    <property type="evidence" value="ECO:0007669"/>
    <property type="project" value="UniProtKB-ARBA"/>
</dbReference>
<comment type="subcellular location">
    <subcellularLocation>
        <location evidence="1">Nucleus</location>
    </subcellularLocation>
</comment>
<dbReference type="STRING" id="3218.A0A2K1KHE6"/>
<dbReference type="PANTHER" id="PTHR31744:SF233">
    <property type="entry name" value="NAC DOMAIN-CONTAINING PROTEIN 72-LIKE"/>
    <property type="match status" value="1"/>
</dbReference>
<dbReference type="FunFam" id="2.170.150.80:FF:000005">
    <property type="entry name" value="NAC transcription factor 56"/>
    <property type="match status" value="1"/>
</dbReference>
<accession>A0A2K1KHE6</accession>
<dbReference type="EnsemblPlants" id="Pp3c6_28230V3.2">
    <property type="protein sequence ID" value="Pp3c6_28230V3.2"/>
    <property type="gene ID" value="Pp3c6_28230"/>
</dbReference>
<proteinExistence type="predicted"/>
<dbReference type="RefSeq" id="XP_024378704.1">
    <property type="nucleotide sequence ID" value="XM_024522936.2"/>
</dbReference>
<dbReference type="SUPFAM" id="SSF101941">
    <property type="entry name" value="NAC domain"/>
    <property type="match status" value="1"/>
</dbReference>
<dbReference type="Gramene" id="Pp3c6_28230V3.2">
    <property type="protein sequence ID" value="Pp3c6_28230V3.2"/>
    <property type="gene ID" value="Pp3c6_28230"/>
</dbReference>
<dbReference type="Proteomes" id="UP000006727">
    <property type="component" value="Chromosome 6"/>
</dbReference>
<evidence type="ECO:0000259" key="6">
    <source>
        <dbReference type="PROSITE" id="PS51005"/>
    </source>
</evidence>
<reference evidence="7 9" key="1">
    <citation type="journal article" date="2008" name="Science">
        <title>The Physcomitrella genome reveals evolutionary insights into the conquest of land by plants.</title>
        <authorList>
            <person name="Rensing S."/>
            <person name="Lang D."/>
            <person name="Zimmer A."/>
            <person name="Terry A."/>
            <person name="Salamov A."/>
            <person name="Shapiro H."/>
            <person name="Nishiyama T."/>
            <person name="Perroud P.-F."/>
            <person name="Lindquist E."/>
            <person name="Kamisugi Y."/>
            <person name="Tanahashi T."/>
            <person name="Sakakibara K."/>
            <person name="Fujita T."/>
            <person name="Oishi K."/>
            <person name="Shin-I T."/>
            <person name="Kuroki Y."/>
            <person name="Toyoda A."/>
            <person name="Suzuki Y."/>
            <person name="Hashimoto A."/>
            <person name="Yamaguchi K."/>
            <person name="Sugano A."/>
            <person name="Kohara Y."/>
            <person name="Fujiyama A."/>
            <person name="Anterola A."/>
            <person name="Aoki S."/>
            <person name="Ashton N."/>
            <person name="Barbazuk W.B."/>
            <person name="Barker E."/>
            <person name="Bennetzen J."/>
            <person name="Bezanilla M."/>
            <person name="Blankenship R."/>
            <person name="Cho S.H."/>
            <person name="Dutcher S."/>
            <person name="Estelle M."/>
            <person name="Fawcett J.A."/>
            <person name="Gundlach H."/>
            <person name="Hanada K."/>
            <person name="Heyl A."/>
            <person name="Hicks K.A."/>
            <person name="Hugh J."/>
            <person name="Lohr M."/>
            <person name="Mayer K."/>
            <person name="Melkozernov A."/>
            <person name="Murata T."/>
            <person name="Nelson D."/>
            <person name="Pils B."/>
            <person name="Prigge M."/>
            <person name="Reiss B."/>
            <person name="Renner T."/>
            <person name="Rombauts S."/>
            <person name="Rushton P."/>
            <person name="Sanderfoot A."/>
            <person name="Schween G."/>
            <person name="Shiu S.-H."/>
            <person name="Stueber K."/>
            <person name="Theodoulou F.L."/>
            <person name="Tu H."/>
            <person name="Van de Peer Y."/>
            <person name="Verrier P.J."/>
            <person name="Waters E."/>
            <person name="Wood A."/>
            <person name="Yang L."/>
            <person name="Cove D."/>
            <person name="Cuming A."/>
            <person name="Hasebe M."/>
            <person name="Lucas S."/>
            <person name="Mishler D.B."/>
            <person name="Reski R."/>
            <person name="Grigoriev I."/>
            <person name="Quatrano R.S."/>
            <person name="Boore J.L."/>
        </authorList>
    </citation>
    <scope>NUCLEOTIDE SEQUENCE [LARGE SCALE GENOMIC DNA]</scope>
    <source>
        <strain evidence="8 9">cv. Gransden 2004</strain>
    </source>
</reference>
<feature type="domain" description="NAC" evidence="6">
    <location>
        <begin position="15"/>
        <end position="171"/>
    </location>
</feature>
<keyword evidence="2" id="KW-0805">Transcription regulation</keyword>
<dbReference type="Gramene" id="Pp3c6_28230V3.3">
    <property type="protein sequence ID" value="Pp3c6_28230V3.3"/>
    <property type="gene ID" value="Pp3c6_28230"/>
</dbReference>
<evidence type="ECO:0000256" key="2">
    <source>
        <dbReference type="ARBA" id="ARBA00023015"/>
    </source>
</evidence>
<dbReference type="PANTHER" id="PTHR31744">
    <property type="entry name" value="PROTEIN CUP-SHAPED COTYLEDON 2-RELATED"/>
    <property type="match status" value="1"/>
</dbReference>
<evidence type="ECO:0000313" key="7">
    <source>
        <dbReference type="EMBL" id="PNR53204.1"/>
    </source>
</evidence>
<dbReference type="GO" id="GO:0005634">
    <property type="term" value="C:nucleus"/>
    <property type="evidence" value="ECO:0007669"/>
    <property type="project" value="UniProtKB-SubCell"/>
</dbReference>
<dbReference type="GO" id="GO:0009791">
    <property type="term" value="P:post-embryonic development"/>
    <property type="evidence" value="ECO:0007669"/>
    <property type="project" value="UniProtKB-ARBA"/>
</dbReference>
<protein>
    <recommendedName>
        <fullName evidence="6">NAC domain-containing protein</fullName>
    </recommendedName>
</protein>
<keyword evidence="3" id="KW-0238">DNA-binding</keyword>
<reference evidence="7 9" key="2">
    <citation type="journal article" date="2018" name="Plant J.">
        <title>The Physcomitrella patens chromosome-scale assembly reveals moss genome structure and evolution.</title>
        <authorList>
            <person name="Lang D."/>
            <person name="Ullrich K.K."/>
            <person name="Murat F."/>
            <person name="Fuchs J."/>
            <person name="Jenkins J."/>
            <person name="Haas F.B."/>
            <person name="Piednoel M."/>
            <person name="Gundlach H."/>
            <person name="Van Bel M."/>
            <person name="Meyberg R."/>
            <person name="Vives C."/>
            <person name="Morata J."/>
            <person name="Symeonidi A."/>
            <person name="Hiss M."/>
            <person name="Muchero W."/>
            <person name="Kamisugi Y."/>
            <person name="Saleh O."/>
            <person name="Blanc G."/>
            <person name="Decker E.L."/>
            <person name="van Gessel N."/>
            <person name="Grimwood J."/>
            <person name="Hayes R.D."/>
            <person name="Graham S.W."/>
            <person name="Gunter L.E."/>
            <person name="McDaniel S.F."/>
            <person name="Hoernstein S.N.W."/>
            <person name="Larsson A."/>
            <person name="Li F.W."/>
            <person name="Perroud P.F."/>
            <person name="Phillips J."/>
            <person name="Ranjan P."/>
            <person name="Rokshar D.S."/>
            <person name="Rothfels C.J."/>
            <person name="Schneider L."/>
            <person name="Shu S."/>
            <person name="Stevenson D.W."/>
            <person name="Thummler F."/>
            <person name="Tillich M."/>
            <person name="Villarreal Aguilar J.C."/>
            <person name="Widiez T."/>
            <person name="Wong G.K."/>
            <person name="Wymore A."/>
            <person name="Zhang Y."/>
            <person name="Zimmer A.D."/>
            <person name="Quatrano R.S."/>
            <person name="Mayer K.F.X."/>
            <person name="Goodstein D."/>
            <person name="Casacuberta J.M."/>
            <person name="Vandepoele K."/>
            <person name="Reski R."/>
            <person name="Cuming A.C."/>
            <person name="Tuskan G.A."/>
            <person name="Maumus F."/>
            <person name="Salse J."/>
            <person name="Schmutz J."/>
            <person name="Rensing S.A."/>
        </authorList>
    </citation>
    <scope>NUCLEOTIDE SEQUENCE [LARGE SCALE GENOMIC DNA]</scope>
    <source>
        <strain evidence="8 9">cv. Gransden 2004</strain>
    </source>
</reference>
<dbReference type="Pfam" id="PF02365">
    <property type="entry name" value="NAM"/>
    <property type="match status" value="1"/>
</dbReference>
<reference evidence="8" key="3">
    <citation type="submission" date="2020-12" db="UniProtKB">
        <authorList>
            <consortium name="EnsemblPlants"/>
        </authorList>
    </citation>
    <scope>IDENTIFICATION</scope>
</reference>
<dbReference type="EnsemblPlants" id="Pp3c6_28230V3.1">
    <property type="protein sequence ID" value="Pp3c6_28230V3.1"/>
    <property type="gene ID" value="Pp3c6_28230"/>
</dbReference>
<dbReference type="InterPro" id="IPR003441">
    <property type="entry name" value="NAC-dom"/>
</dbReference>
<dbReference type="PaxDb" id="3218-PP1S117_16V6.1"/>
<evidence type="ECO:0000313" key="9">
    <source>
        <dbReference type="Proteomes" id="UP000006727"/>
    </source>
</evidence>
<dbReference type="EnsemblPlants" id="Pp3c6_28230V3.3">
    <property type="protein sequence ID" value="Pp3c6_28230V3.3"/>
    <property type="gene ID" value="Pp3c6_28230"/>
</dbReference>
<dbReference type="EMBL" id="ABEU02000006">
    <property type="protein sequence ID" value="PNR53204.1"/>
    <property type="molecule type" value="Genomic_DNA"/>
</dbReference>
<evidence type="ECO:0000256" key="3">
    <source>
        <dbReference type="ARBA" id="ARBA00023125"/>
    </source>
</evidence>
<gene>
    <name evidence="8" type="primary">LOC112283790</name>
    <name evidence="7" type="ORF">PHYPA_009579</name>
</gene>
<name>A0A2K1KHE6_PHYPA</name>
<dbReference type="AlphaFoldDB" id="A0A2K1KHE6"/>
<dbReference type="OrthoDB" id="1921961at2759"/>